<dbReference type="InterPro" id="IPR032508">
    <property type="entry name" value="FecR_C"/>
</dbReference>
<keyword evidence="1" id="KW-1133">Transmembrane helix</keyword>
<dbReference type="Pfam" id="PF16344">
    <property type="entry name" value="FecR_C"/>
    <property type="match status" value="1"/>
</dbReference>
<protein>
    <submittedName>
        <fullName evidence="4">FecR family protein</fullName>
    </submittedName>
</protein>
<keyword evidence="1" id="KW-0472">Membrane</keyword>
<feature type="domain" description="FecR protein" evidence="2">
    <location>
        <begin position="172"/>
        <end position="261"/>
    </location>
</feature>
<evidence type="ECO:0000259" key="2">
    <source>
        <dbReference type="Pfam" id="PF04773"/>
    </source>
</evidence>
<dbReference type="Gene3D" id="3.55.50.30">
    <property type="match status" value="1"/>
</dbReference>
<dbReference type="InterPro" id="IPR006860">
    <property type="entry name" value="FecR"/>
</dbReference>
<dbReference type="PANTHER" id="PTHR30273:SF2">
    <property type="entry name" value="PROTEIN FECR"/>
    <property type="match status" value="1"/>
</dbReference>
<dbReference type="InterPro" id="IPR012373">
    <property type="entry name" value="Ferrdict_sens_TM"/>
</dbReference>
<dbReference type="AlphaFoldDB" id="A0A2P8GI17"/>
<dbReference type="Gene3D" id="2.60.120.1440">
    <property type="match status" value="1"/>
</dbReference>
<evidence type="ECO:0000256" key="1">
    <source>
        <dbReference type="SAM" id="Phobius"/>
    </source>
</evidence>
<dbReference type="PIRSF" id="PIRSF018266">
    <property type="entry name" value="FecR"/>
    <property type="match status" value="1"/>
</dbReference>
<comment type="caution">
    <text evidence="4">The sequence shown here is derived from an EMBL/GenBank/DDBJ whole genome shotgun (WGS) entry which is preliminary data.</text>
</comment>
<dbReference type="Proteomes" id="UP000240978">
    <property type="component" value="Unassembled WGS sequence"/>
</dbReference>
<gene>
    <name evidence="4" type="ORF">CLV42_103553</name>
</gene>
<dbReference type="Pfam" id="PF04773">
    <property type="entry name" value="FecR"/>
    <property type="match status" value="1"/>
</dbReference>
<dbReference type="EMBL" id="PYGK01000003">
    <property type="protein sequence ID" value="PSL33570.1"/>
    <property type="molecule type" value="Genomic_DNA"/>
</dbReference>
<evidence type="ECO:0000259" key="3">
    <source>
        <dbReference type="Pfam" id="PF16344"/>
    </source>
</evidence>
<keyword evidence="1" id="KW-0812">Transmembrane</keyword>
<feature type="domain" description="Protein FecR C-terminal" evidence="3">
    <location>
        <begin position="302"/>
        <end position="371"/>
    </location>
</feature>
<sequence>MPVDPDYIEQLVLEEITGIISPEDSITLKKLLAEEPEAYAIWQQMHRDLTGAYMQSVRKSLQEELPVEQVFTTARRRKRRRIFIGTTLGIAASLLVCAVVYKIMWPDYQPVLPAPIPPLALNTVALQLPDGQLLRLGSGQQQTVNGIIFQEEDGKLSWSGGEGSSIARLIVPPGKDYAVRLPDGTEVTINAATTLEMPLAFDDSREVRVDGEAYFAVAKNEEQPFRVHLPKSTVAVLGTSFNVNTYDSGQVKVALESGAVKLLTNDGDALLQPGMAVNYQPGVRPRAAAFDARTVFSWKSGYYVFENTPISEIADVIARTYRVKVVIDSKATAEKRYSSRLEKEAPLEQFLERLKTLDNIDYQFKNGDTIVHLLFRP</sequence>
<evidence type="ECO:0000313" key="5">
    <source>
        <dbReference type="Proteomes" id="UP000240978"/>
    </source>
</evidence>
<name>A0A2P8GI17_9BACT</name>
<evidence type="ECO:0000313" key="4">
    <source>
        <dbReference type="EMBL" id="PSL33570.1"/>
    </source>
</evidence>
<dbReference type="GO" id="GO:0016989">
    <property type="term" value="F:sigma factor antagonist activity"/>
    <property type="evidence" value="ECO:0007669"/>
    <property type="project" value="TreeGrafter"/>
</dbReference>
<dbReference type="OrthoDB" id="643697at2"/>
<dbReference type="RefSeq" id="WP_106601865.1">
    <property type="nucleotide sequence ID" value="NZ_PYGK01000003.1"/>
</dbReference>
<proteinExistence type="predicted"/>
<accession>A0A2P8GI17</accession>
<dbReference type="PANTHER" id="PTHR30273">
    <property type="entry name" value="PERIPLASMIC SIGNAL SENSOR AND SIGMA FACTOR ACTIVATOR FECR-RELATED"/>
    <property type="match status" value="1"/>
</dbReference>
<keyword evidence="5" id="KW-1185">Reference proteome</keyword>
<feature type="transmembrane region" description="Helical" evidence="1">
    <location>
        <begin position="82"/>
        <end position="105"/>
    </location>
</feature>
<organism evidence="4 5">
    <name type="scientific">Chitinophaga ginsengisoli</name>
    <dbReference type="NCBI Taxonomy" id="363837"/>
    <lineage>
        <taxon>Bacteria</taxon>
        <taxon>Pseudomonadati</taxon>
        <taxon>Bacteroidota</taxon>
        <taxon>Chitinophagia</taxon>
        <taxon>Chitinophagales</taxon>
        <taxon>Chitinophagaceae</taxon>
        <taxon>Chitinophaga</taxon>
    </lineage>
</organism>
<reference evidence="4 5" key="1">
    <citation type="submission" date="2018-03" db="EMBL/GenBank/DDBJ databases">
        <title>Genomic Encyclopedia of Archaeal and Bacterial Type Strains, Phase II (KMG-II): from individual species to whole genera.</title>
        <authorList>
            <person name="Goeker M."/>
        </authorList>
    </citation>
    <scope>NUCLEOTIDE SEQUENCE [LARGE SCALE GENOMIC DNA]</scope>
    <source>
        <strain evidence="4 5">DSM 18107</strain>
    </source>
</reference>